<dbReference type="InterPro" id="IPR006475">
    <property type="entry name" value="Citrate_lyase_beta_bac"/>
</dbReference>
<feature type="domain" description="HpcH/HpaI aldolase/citrate lyase" evidence="19">
    <location>
        <begin position="6"/>
        <end position="225"/>
    </location>
</feature>
<feature type="binding site" evidence="18">
    <location>
        <position position="157"/>
    </location>
    <ligand>
        <name>Mg(2+)</name>
        <dbReference type="ChEBI" id="CHEBI:18420"/>
    </ligand>
</feature>
<organism evidence="20 21">
    <name type="scientific">Anaerotalea alkaliphila</name>
    <dbReference type="NCBI Taxonomy" id="2662126"/>
    <lineage>
        <taxon>Bacteria</taxon>
        <taxon>Bacillati</taxon>
        <taxon>Bacillota</taxon>
        <taxon>Clostridia</taxon>
        <taxon>Eubacteriales</taxon>
        <taxon>Anaerotalea</taxon>
    </lineage>
</organism>
<protein>
    <recommendedName>
        <fullName evidence="8">Citrate lyase subunit beta</fullName>
        <ecNumber evidence="6">4.1.3.34</ecNumber>
        <ecNumber evidence="7">4.1.3.6</ecNumber>
    </recommendedName>
    <alternativeName>
        <fullName evidence="13">Citrate (pro-3S)-lyase subunit beta</fullName>
    </alternativeName>
    <alternativeName>
        <fullName evidence="14">Citryl-CoA lyase subunit</fullName>
    </alternativeName>
</protein>
<dbReference type="InterPro" id="IPR040442">
    <property type="entry name" value="Pyrv_kinase-like_dom_sf"/>
</dbReference>
<dbReference type="EMBL" id="JAAEEH010000006">
    <property type="protein sequence ID" value="NDL66836.1"/>
    <property type="molecule type" value="Genomic_DNA"/>
</dbReference>
<evidence type="ECO:0000256" key="1">
    <source>
        <dbReference type="ARBA" id="ARBA00001946"/>
    </source>
</evidence>
<proteinExistence type="inferred from homology"/>
<dbReference type="InterPro" id="IPR005000">
    <property type="entry name" value="Aldolase/citrate-lyase_domain"/>
</dbReference>
<reference evidence="20 21" key="1">
    <citation type="submission" date="2020-01" db="EMBL/GenBank/DDBJ databases">
        <title>Anaeroalcalibacter tamaniensis gen. nov., sp. nov., moderately halophilic strictly anaerobic fermenter bacterium from mud volcano of Taman peninsula.</title>
        <authorList>
            <person name="Frolova A."/>
            <person name="Merkel A.Y."/>
            <person name="Slobodkin A.I."/>
        </authorList>
    </citation>
    <scope>NUCLEOTIDE SEQUENCE [LARGE SCALE GENOMIC DNA]</scope>
    <source>
        <strain evidence="20 21">F-3ap</strain>
    </source>
</reference>
<dbReference type="SUPFAM" id="SSF51621">
    <property type="entry name" value="Phosphoenolpyruvate/pyruvate domain"/>
    <property type="match status" value="1"/>
</dbReference>
<dbReference type="FunFam" id="3.20.20.60:FF:000008">
    <property type="entry name" value="Citrate (Pro-3S)-lyase subunit beta"/>
    <property type="match status" value="1"/>
</dbReference>
<evidence type="ECO:0000256" key="10">
    <source>
        <dbReference type="ARBA" id="ARBA00022723"/>
    </source>
</evidence>
<dbReference type="EC" id="4.1.3.34" evidence="6"/>
<evidence type="ECO:0000256" key="15">
    <source>
        <dbReference type="ARBA" id="ARBA00048308"/>
    </source>
</evidence>
<evidence type="ECO:0000256" key="14">
    <source>
        <dbReference type="ARBA" id="ARBA00032495"/>
    </source>
</evidence>
<feature type="binding site" evidence="18">
    <location>
        <position position="130"/>
    </location>
    <ligand>
        <name>Mg(2+)</name>
        <dbReference type="ChEBI" id="CHEBI:18420"/>
    </ligand>
</feature>
<dbReference type="GO" id="GO:0008816">
    <property type="term" value="F:citryl-CoA lyase activity"/>
    <property type="evidence" value="ECO:0007669"/>
    <property type="project" value="UniProtKB-EC"/>
</dbReference>
<sequence>MSRLRRTMLYAPGNNAGMVRDVHIYGSDSIMFDLEDSVSVHEKDSARFLVYQTLRTMDYGRKETVVRVNGLDTPYGLEDFNAIVRAKPDIIRLPKTETPEDVMEADRLITGIEEEIGMEVGTIKMFAAIESALGILNAYPIAKASKRLVGIAIGAEDYVTDLKTTRSKEGVELLMARSQIVVAARAAGISAIDTVFSDVDDEEGLIRETALVKQLGFDGKSVINPRQIDPVHKIFTPGSKEIHNALNVIEAIKEAEAKGSGVISLNGKMIDKPIVDRAKRVLDLAVVARAYNPESGEVLC</sequence>
<evidence type="ECO:0000256" key="7">
    <source>
        <dbReference type="ARBA" id="ARBA00012914"/>
    </source>
</evidence>
<dbReference type="PANTHER" id="PTHR32308">
    <property type="entry name" value="LYASE BETA SUBUNIT, PUTATIVE (AFU_ORTHOLOGUE AFUA_4G13030)-RELATED"/>
    <property type="match status" value="1"/>
</dbReference>
<evidence type="ECO:0000256" key="6">
    <source>
        <dbReference type="ARBA" id="ARBA00012258"/>
    </source>
</evidence>
<feature type="binding site" evidence="17">
    <location>
        <position position="67"/>
    </location>
    <ligand>
        <name>substrate</name>
    </ligand>
</feature>
<gene>
    <name evidence="20" type="primary">citE</name>
    <name evidence="20" type="ORF">GXN74_03630</name>
</gene>
<dbReference type="RefSeq" id="WP_162369593.1">
    <property type="nucleotide sequence ID" value="NZ_JAAEEH010000006.1"/>
</dbReference>
<comment type="subcellular location">
    <subcellularLocation>
        <location evidence="3">Cytoplasm</location>
    </subcellularLocation>
</comment>
<keyword evidence="11 18" id="KW-0460">Magnesium</keyword>
<dbReference type="GO" id="GO:0006084">
    <property type="term" value="P:acetyl-CoA metabolic process"/>
    <property type="evidence" value="ECO:0007669"/>
    <property type="project" value="InterPro"/>
</dbReference>
<evidence type="ECO:0000313" key="20">
    <source>
        <dbReference type="EMBL" id="NDL66836.1"/>
    </source>
</evidence>
<comment type="subunit">
    <text evidence="5">Oligomer with a subunit composition of (alpha,beta,gamma)6.</text>
</comment>
<evidence type="ECO:0000256" key="12">
    <source>
        <dbReference type="ARBA" id="ARBA00023239"/>
    </source>
</evidence>
<dbReference type="PANTHER" id="PTHR32308:SF10">
    <property type="entry name" value="CITRATE LYASE SUBUNIT BETA"/>
    <property type="match status" value="1"/>
</dbReference>
<dbReference type="GO" id="GO:0006107">
    <property type="term" value="P:oxaloacetate metabolic process"/>
    <property type="evidence" value="ECO:0007669"/>
    <property type="project" value="TreeGrafter"/>
</dbReference>
<evidence type="ECO:0000256" key="9">
    <source>
        <dbReference type="ARBA" id="ARBA00022490"/>
    </source>
</evidence>
<evidence type="ECO:0000256" key="3">
    <source>
        <dbReference type="ARBA" id="ARBA00004496"/>
    </source>
</evidence>
<accession>A0A7X5HUX1</accession>
<evidence type="ECO:0000256" key="2">
    <source>
        <dbReference type="ARBA" id="ARBA00003671"/>
    </source>
</evidence>
<comment type="similarity">
    <text evidence="4">Belongs to the HpcH/HpaI aldolase family. Citrate lyase beta subunit subfamily.</text>
</comment>
<dbReference type="NCBIfam" id="TIGR01588">
    <property type="entry name" value="citE"/>
    <property type="match status" value="1"/>
</dbReference>
<dbReference type="EC" id="4.1.3.6" evidence="7"/>
<dbReference type="GO" id="GO:0005737">
    <property type="term" value="C:cytoplasm"/>
    <property type="evidence" value="ECO:0007669"/>
    <property type="project" value="UniProtKB-SubCell"/>
</dbReference>
<keyword evidence="9" id="KW-0963">Cytoplasm</keyword>
<dbReference type="Gene3D" id="3.20.20.60">
    <property type="entry name" value="Phosphoenolpyruvate-binding domains"/>
    <property type="match status" value="1"/>
</dbReference>
<keyword evidence="12 20" id="KW-0456">Lyase</keyword>
<evidence type="ECO:0000313" key="21">
    <source>
        <dbReference type="Proteomes" id="UP000461585"/>
    </source>
</evidence>
<evidence type="ECO:0000256" key="18">
    <source>
        <dbReference type="PIRSR" id="PIRSR015582-2"/>
    </source>
</evidence>
<dbReference type="InterPro" id="IPR015813">
    <property type="entry name" value="Pyrv/PenolPyrv_kinase-like_dom"/>
</dbReference>
<dbReference type="Pfam" id="PF03328">
    <property type="entry name" value="HpcH_HpaI"/>
    <property type="match status" value="1"/>
</dbReference>
<comment type="catalytic activity">
    <reaction evidence="16">
        <text>(3S)-citryl-CoA = oxaloacetate + acetyl-CoA</text>
        <dbReference type="Rhea" id="RHEA:20812"/>
        <dbReference type="ChEBI" id="CHEBI:16452"/>
        <dbReference type="ChEBI" id="CHEBI:57288"/>
        <dbReference type="ChEBI" id="CHEBI:57321"/>
        <dbReference type="EC" id="4.1.3.34"/>
    </reaction>
</comment>
<dbReference type="InterPro" id="IPR011206">
    <property type="entry name" value="Citrate_lyase_beta/mcl1/mcl2"/>
</dbReference>
<evidence type="ECO:0000259" key="19">
    <source>
        <dbReference type="Pfam" id="PF03328"/>
    </source>
</evidence>
<evidence type="ECO:0000256" key="5">
    <source>
        <dbReference type="ARBA" id="ARBA00011382"/>
    </source>
</evidence>
<keyword evidence="21" id="KW-1185">Reference proteome</keyword>
<dbReference type="PIRSF" id="PIRSF015582">
    <property type="entry name" value="Cit_lyase_B"/>
    <property type="match status" value="1"/>
</dbReference>
<dbReference type="GO" id="GO:0009346">
    <property type="term" value="C:ATP-independent citrate lyase complex"/>
    <property type="evidence" value="ECO:0007669"/>
    <property type="project" value="InterPro"/>
</dbReference>
<comment type="catalytic activity">
    <reaction evidence="15">
        <text>citrate = oxaloacetate + acetate</text>
        <dbReference type="Rhea" id="RHEA:10760"/>
        <dbReference type="ChEBI" id="CHEBI:16452"/>
        <dbReference type="ChEBI" id="CHEBI:16947"/>
        <dbReference type="ChEBI" id="CHEBI:30089"/>
        <dbReference type="EC" id="4.1.3.6"/>
    </reaction>
</comment>
<evidence type="ECO:0000256" key="8">
    <source>
        <dbReference type="ARBA" id="ARBA00015712"/>
    </source>
</evidence>
<evidence type="ECO:0000256" key="17">
    <source>
        <dbReference type="PIRSR" id="PIRSR015582-1"/>
    </source>
</evidence>
<evidence type="ECO:0000256" key="4">
    <source>
        <dbReference type="ARBA" id="ARBA00005549"/>
    </source>
</evidence>
<comment type="cofactor">
    <cofactor evidence="1">
        <name>Mg(2+)</name>
        <dbReference type="ChEBI" id="CHEBI:18420"/>
    </cofactor>
</comment>
<evidence type="ECO:0000256" key="13">
    <source>
        <dbReference type="ARBA" id="ARBA00030255"/>
    </source>
</evidence>
<evidence type="ECO:0000256" key="11">
    <source>
        <dbReference type="ARBA" id="ARBA00022842"/>
    </source>
</evidence>
<evidence type="ECO:0000256" key="16">
    <source>
        <dbReference type="ARBA" id="ARBA00049110"/>
    </source>
</evidence>
<feature type="binding site" evidence="17">
    <location>
        <position position="130"/>
    </location>
    <ligand>
        <name>substrate</name>
    </ligand>
</feature>
<dbReference type="GO" id="GO:0000287">
    <property type="term" value="F:magnesium ion binding"/>
    <property type="evidence" value="ECO:0007669"/>
    <property type="project" value="TreeGrafter"/>
</dbReference>
<comment type="function">
    <text evidence="2">Represents a citryl-ACP lyase.</text>
</comment>
<keyword evidence="10 18" id="KW-0479">Metal-binding</keyword>
<dbReference type="GO" id="GO:0008815">
    <property type="term" value="F:citrate (pro-3S)-lyase activity"/>
    <property type="evidence" value="ECO:0007669"/>
    <property type="project" value="UniProtKB-EC"/>
</dbReference>
<name>A0A7X5HUX1_9FIRM</name>
<dbReference type="Proteomes" id="UP000461585">
    <property type="component" value="Unassembled WGS sequence"/>
</dbReference>
<dbReference type="AlphaFoldDB" id="A0A7X5HUX1"/>
<comment type="caution">
    <text evidence="20">The sequence shown here is derived from an EMBL/GenBank/DDBJ whole genome shotgun (WGS) entry which is preliminary data.</text>
</comment>